<dbReference type="InterPro" id="IPR000719">
    <property type="entry name" value="Prot_kinase_dom"/>
</dbReference>
<dbReference type="Gene3D" id="1.10.510.10">
    <property type="entry name" value="Transferase(Phosphotransferase) domain 1"/>
    <property type="match status" value="1"/>
</dbReference>
<proteinExistence type="predicted"/>
<dbReference type="GO" id="GO:0005524">
    <property type="term" value="F:ATP binding"/>
    <property type="evidence" value="ECO:0007669"/>
    <property type="project" value="InterPro"/>
</dbReference>
<dbReference type="PANTHER" id="PTHR24359:SF1">
    <property type="entry name" value="INHIBITOR OF NUCLEAR FACTOR KAPPA-B KINASE EPSILON SUBUNIT HOMOLOG 1-RELATED"/>
    <property type="match status" value="1"/>
</dbReference>
<dbReference type="SUPFAM" id="SSF56112">
    <property type="entry name" value="Protein kinase-like (PK-like)"/>
    <property type="match status" value="1"/>
</dbReference>
<dbReference type="PROSITE" id="PS00108">
    <property type="entry name" value="PROTEIN_KINASE_ST"/>
    <property type="match status" value="1"/>
</dbReference>
<organism evidence="3 4">
    <name type="scientific">Ophiocordyceps unilateralis</name>
    <name type="common">Zombie-ant fungus</name>
    <name type="synonym">Torrubia unilateralis</name>
    <dbReference type="NCBI Taxonomy" id="268505"/>
    <lineage>
        <taxon>Eukaryota</taxon>
        <taxon>Fungi</taxon>
        <taxon>Dikarya</taxon>
        <taxon>Ascomycota</taxon>
        <taxon>Pezizomycotina</taxon>
        <taxon>Sordariomycetes</taxon>
        <taxon>Hypocreomycetidae</taxon>
        <taxon>Hypocreales</taxon>
        <taxon>Ophiocordycipitaceae</taxon>
        <taxon>Ophiocordyceps</taxon>
    </lineage>
</organism>
<dbReference type="EMBL" id="LAZP02000421">
    <property type="protein sequence ID" value="PFH57340.1"/>
    <property type="molecule type" value="Genomic_DNA"/>
</dbReference>
<evidence type="ECO:0000256" key="1">
    <source>
        <dbReference type="SAM" id="MobiDB-lite"/>
    </source>
</evidence>
<reference evidence="3 4" key="2">
    <citation type="journal article" date="2017" name="Sci. Rep.">
        <title>Ant-infecting Ophiocordyceps genomes reveal a high diversity of potential behavioral manipulation genes and a possible major role for enterotoxins.</title>
        <authorList>
            <person name="de Bekker C."/>
            <person name="Ohm R.A."/>
            <person name="Evans H.C."/>
            <person name="Brachmann A."/>
            <person name="Hughes D.P."/>
        </authorList>
    </citation>
    <scope>NUCLEOTIDE SEQUENCE [LARGE SCALE GENOMIC DNA]</scope>
    <source>
        <strain evidence="3 4">SC16a</strain>
    </source>
</reference>
<reference evidence="3 4" key="1">
    <citation type="journal article" date="2015" name="BMC Genomics">
        <title>Gene expression during zombie ant biting behavior reflects the complexity underlying fungal parasitic behavioral manipulation.</title>
        <authorList>
            <person name="de Bekker C."/>
            <person name="Ohm R.A."/>
            <person name="Loreto R.G."/>
            <person name="Sebastian A."/>
            <person name="Albert I."/>
            <person name="Merrow M."/>
            <person name="Brachmann A."/>
            <person name="Hughes D.P."/>
        </authorList>
    </citation>
    <scope>NUCLEOTIDE SEQUENCE [LARGE SCALE GENOMIC DNA]</scope>
    <source>
        <strain evidence="3 4">SC16a</strain>
    </source>
</reference>
<dbReference type="GO" id="GO:0004674">
    <property type="term" value="F:protein serine/threonine kinase activity"/>
    <property type="evidence" value="ECO:0007669"/>
    <property type="project" value="TreeGrafter"/>
</dbReference>
<accession>A0A2A9P904</accession>
<dbReference type="PANTHER" id="PTHR24359">
    <property type="entry name" value="SERINE/THREONINE-PROTEIN KINASE SBK1"/>
    <property type="match status" value="1"/>
</dbReference>
<feature type="compositionally biased region" description="Polar residues" evidence="1">
    <location>
        <begin position="556"/>
        <end position="575"/>
    </location>
</feature>
<dbReference type="CDD" id="cd00180">
    <property type="entry name" value="PKc"/>
    <property type="match status" value="1"/>
</dbReference>
<comment type="caution">
    <text evidence="3">The sequence shown here is derived from an EMBL/GenBank/DDBJ whole genome shotgun (WGS) entry which is preliminary data.</text>
</comment>
<dbReference type="AlphaFoldDB" id="A0A2A9P904"/>
<protein>
    <recommendedName>
        <fullName evidence="2">Protein kinase domain-containing protein</fullName>
    </recommendedName>
</protein>
<dbReference type="InterPro" id="IPR008271">
    <property type="entry name" value="Ser/Thr_kinase_AS"/>
</dbReference>
<evidence type="ECO:0000313" key="3">
    <source>
        <dbReference type="EMBL" id="PFH57340.1"/>
    </source>
</evidence>
<sequence>MPWLNSRTNSAPAACDRASPSERRGGFETAIAKNMSSDGYVQTRKKLWCDIYKKLENREHERFRFAPRGSSERALNDDNLHRFLLSLGFAHLPVSETDFAERMQTRQLYDFLATLIYASCDAEAARCFVLKLVAADSWPVKDARGKPFGPLPTDKNQLRELFDNDTADVDKFFSSQACFCPVVLKKGKEVVVKDLNSERLPYLIQTETEDQISLGKGSFGEVFKVMIAKGHFLNDDGDANQNVKRLARKDYHLSDISEARAEYDNMKKIFESQPFKSRNLVECLGSLHVGSDYSLFMPLATCDLNDYMLKHHRAKPGTLQAKADIIRCTAGLADGLHYLHEVLESPECRRLVCYHMDLKPHNILVFNEGNKPPIWKISDFGQSRVKEQKSKGNGNGNTASGTRNGRGEGTFLAPESVSKTRLMQKGSDIWSLGCIISVIFTYLEEGAAGVEKYTGRREDHRSKDDESDRFFLPSHSPWKESKVHPVVKQWHNELITKAASRDAQEGDAVEQVLKVLESTALQIEPSKRRDEGKIRQTLKDTLEKYQNLGKAVKGSISGSSGRTSHTWTNVLQSKPTPLSGAEVRVWRAETTEKTPDDYKGCLVSPDAAFVVYWTDVKIVLYAPQSLEGDRIQASSEYTLEEINCIWESVCISRKSVVAYTKGPNYCYIFNSDSDGVINLDNGRRIELRLPKVHKLAISPDGATLVCVAQHEAGRANVSQLFYAAVSDLVSNAVPRRDGEFRGRLPSISSTPSLSTVPEPAPVWKRLTLYRPAEDVVLLSVLDSKEVYLAGKLEATERRSVSQFPILYVSLAETKKQAFYFQSMGYGIDGPSSFFTTLCPFPGNAMGAVVTHETKLEIFGCDPDCKVDKDIPKYRVRRLLLADRNRKFFALGASSTNHRMRLLEIQMPRRDAELSVKALGQLPGLRYEDDDFSEMLFEDGDEVLILVAALNRKIYRVSVR</sequence>
<feature type="region of interest" description="Disordered" evidence="1">
    <location>
        <begin position="553"/>
        <end position="575"/>
    </location>
</feature>
<dbReference type="Proteomes" id="UP000037136">
    <property type="component" value="Unassembled WGS sequence"/>
</dbReference>
<dbReference type="Pfam" id="PF00069">
    <property type="entry name" value="Pkinase"/>
    <property type="match status" value="1"/>
</dbReference>
<gene>
    <name evidence="3" type="ORF">XA68_15196</name>
</gene>
<dbReference type="SMART" id="SM00220">
    <property type="entry name" value="S_TKc"/>
    <property type="match status" value="1"/>
</dbReference>
<feature type="compositionally biased region" description="Polar residues" evidence="1">
    <location>
        <begin position="1"/>
        <end position="11"/>
    </location>
</feature>
<dbReference type="PROSITE" id="PS50011">
    <property type="entry name" value="PROTEIN_KINASE_DOM"/>
    <property type="match status" value="1"/>
</dbReference>
<keyword evidence="4" id="KW-1185">Reference proteome</keyword>
<dbReference type="InterPro" id="IPR011009">
    <property type="entry name" value="Kinase-like_dom_sf"/>
</dbReference>
<dbReference type="STRING" id="268505.A0A2A9P904"/>
<evidence type="ECO:0000259" key="2">
    <source>
        <dbReference type="PROSITE" id="PS50011"/>
    </source>
</evidence>
<dbReference type="OrthoDB" id="5986190at2759"/>
<name>A0A2A9P904_OPHUN</name>
<feature type="region of interest" description="Disordered" evidence="1">
    <location>
        <begin position="385"/>
        <end position="411"/>
    </location>
</feature>
<feature type="region of interest" description="Disordered" evidence="1">
    <location>
        <begin position="1"/>
        <end position="22"/>
    </location>
</feature>
<evidence type="ECO:0000313" key="4">
    <source>
        <dbReference type="Proteomes" id="UP000037136"/>
    </source>
</evidence>
<feature type="domain" description="Protein kinase" evidence="2">
    <location>
        <begin position="208"/>
        <end position="521"/>
    </location>
</feature>